<keyword evidence="1" id="KW-0472">Membrane</keyword>
<sequence>MNKVAPYDGSYREFQEGIRKKVEDIIDGKVVTVCMACVTMWVLFGDDIRTLSSKKKDNDYIFFITYEICLALFLIEIFMNSIFIPHYKFAFFFWLDVVATISLLPDIPGIRDPFFNLFGVTLYDADAHFDSDPVRNTKKLDYTDRAIQMIRYVRLVRIVKLYKYFTKGTDTKFEDVEDESKIDKMDPEYLGKKLSDVTTRRVIIGVLLMLLLLPLLQSGTVDNAPYFGLQTLFWTGRSGCTDPKAFGCSVTTTNYVSDEGWYYMIDWYANASYPLLWLYIPDMLNEGFIGNVSHGLTWTEVSSCAGKTVPSDCSHRVEELELVIYTPIQCYNRSIHGCEEIQAYARFDTGEHSRSQSQNNIIITFFVGAILAVASVTFAQDTQKIVIKPVTKMHNVIKSLAEDPLKISEEVTEADIKESILEETINKIGTLLQMTFGQKGSAVMGTLFAEPELDLVKLGNKERAVISLCTVQDFASIIDCLQEEVLVFINKIARIVHTCTTRWSGTACNNDLGVFLITWPDNKASDALVSLIKVSAELHRATDIMAYKSNPKIVTKFGDNYLVDIAMTAHIGWIIQGPLGSAIKVAPGYISPSIDLCKKLLTAVDEFRVPMLLTEEFYGNLDEKGQGACRRIGNITIQELSETMGLYTFDLTDEVPLPDHRRVAEGQFELEKRRIGDPIILNEIDIEGLEFTPEHLFLFDNDIVMMQRSIPSQFQDIFKKGLEAFESGNWTDAKQILDEALKIKVADGPCISMQEFMERCGMKIPEGWTGSRVI</sequence>
<proteinExistence type="predicted"/>
<keyword evidence="1" id="KW-0812">Transmembrane</keyword>
<dbReference type="PANTHER" id="PTHR43336:SF3">
    <property type="entry name" value="GUANYLATE CYCLASE DOMAIN-CONTAINING PROTEIN"/>
    <property type="match status" value="1"/>
</dbReference>
<dbReference type="AlphaFoldDB" id="A0AAU9J7I0"/>
<name>A0AAU9J7I0_9CILI</name>
<dbReference type="Proteomes" id="UP001162131">
    <property type="component" value="Unassembled WGS sequence"/>
</dbReference>
<gene>
    <name evidence="2" type="ORF">BSTOLATCC_MIC28522</name>
</gene>
<dbReference type="EMBL" id="CAJZBQ010000028">
    <property type="protein sequence ID" value="CAG9321235.1"/>
    <property type="molecule type" value="Genomic_DNA"/>
</dbReference>
<keyword evidence="3" id="KW-1185">Reference proteome</keyword>
<organism evidence="2 3">
    <name type="scientific">Blepharisma stoltei</name>
    <dbReference type="NCBI Taxonomy" id="1481888"/>
    <lineage>
        <taxon>Eukaryota</taxon>
        <taxon>Sar</taxon>
        <taxon>Alveolata</taxon>
        <taxon>Ciliophora</taxon>
        <taxon>Postciliodesmatophora</taxon>
        <taxon>Heterotrichea</taxon>
        <taxon>Heterotrichida</taxon>
        <taxon>Blepharismidae</taxon>
        <taxon>Blepharisma</taxon>
    </lineage>
</organism>
<accession>A0AAU9J7I0</accession>
<feature type="transmembrane region" description="Helical" evidence="1">
    <location>
        <begin position="60"/>
        <end position="83"/>
    </location>
</feature>
<dbReference type="Gene3D" id="3.30.70.1230">
    <property type="entry name" value="Nucleotide cyclase"/>
    <property type="match status" value="1"/>
</dbReference>
<protein>
    <recommendedName>
        <fullName evidence="4">Guanylate cyclase domain-containing protein</fullName>
    </recommendedName>
</protein>
<reference evidence="2" key="1">
    <citation type="submission" date="2021-09" db="EMBL/GenBank/DDBJ databases">
        <authorList>
            <consortium name="AG Swart"/>
            <person name="Singh M."/>
            <person name="Singh A."/>
            <person name="Seah K."/>
            <person name="Emmerich C."/>
        </authorList>
    </citation>
    <scope>NUCLEOTIDE SEQUENCE</scope>
    <source>
        <strain evidence="2">ATCC30299</strain>
    </source>
</reference>
<evidence type="ECO:0000313" key="2">
    <source>
        <dbReference type="EMBL" id="CAG9321235.1"/>
    </source>
</evidence>
<dbReference type="PANTHER" id="PTHR43336">
    <property type="entry name" value="OXYGEN SENSOR HISTIDINE KINASE RESPONSE REGULATOR DEVS/DOSS"/>
    <property type="match status" value="1"/>
</dbReference>
<evidence type="ECO:0008006" key="4">
    <source>
        <dbReference type="Google" id="ProtNLM"/>
    </source>
</evidence>
<comment type="caution">
    <text evidence="2">The sequence shown here is derived from an EMBL/GenBank/DDBJ whole genome shotgun (WGS) entry which is preliminary data.</text>
</comment>
<keyword evidence="1" id="KW-1133">Transmembrane helix</keyword>
<feature type="transmembrane region" description="Helical" evidence="1">
    <location>
        <begin position="30"/>
        <end position="48"/>
    </location>
</feature>
<feature type="transmembrane region" description="Helical" evidence="1">
    <location>
        <begin position="202"/>
        <end position="220"/>
    </location>
</feature>
<dbReference type="Gene3D" id="1.10.287.70">
    <property type="match status" value="1"/>
</dbReference>
<dbReference type="InterPro" id="IPR029787">
    <property type="entry name" value="Nucleotide_cyclase"/>
</dbReference>
<evidence type="ECO:0000256" key="1">
    <source>
        <dbReference type="SAM" id="Phobius"/>
    </source>
</evidence>
<dbReference type="SUPFAM" id="SSF55073">
    <property type="entry name" value="Nucleotide cyclase"/>
    <property type="match status" value="1"/>
</dbReference>
<evidence type="ECO:0000313" key="3">
    <source>
        <dbReference type="Proteomes" id="UP001162131"/>
    </source>
</evidence>